<sequence length="212" mass="23359">MTNIYLEVGEKKVAACSLEWPGWCRFAKTEEAAIQALMAYAPRYNVIAHKAGLEFNPGEAVVVERVTGDSGTEFGAPSVMVASDTVPLDAATAARWVALLRAAWELLDEVVAVSPSTLRKGPRGGGRERDEVYRHVIEVERTYARKIGVRHKPFPPGDRNALAALREDMGSVLSRPSDGAPLAPGGWSNAYALRRIAWHVIDHIWEIEDRRD</sequence>
<evidence type="ECO:0000313" key="1">
    <source>
        <dbReference type="EMBL" id="GHO60988.1"/>
    </source>
</evidence>
<dbReference type="EMBL" id="BNJG01000008">
    <property type="protein sequence ID" value="GHO60988.1"/>
    <property type="molecule type" value="Genomic_DNA"/>
</dbReference>
<reference evidence="1 2" key="1">
    <citation type="journal article" date="2021" name="Int. J. Syst. Evol. Microbiol.">
        <title>Reticulibacter mediterranei gen. nov., sp. nov., within the new family Reticulibacteraceae fam. nov., and Ktedonospora formicarum gen. nov., sp. nov., Ktedonobacter robiniae sp. nov., Dictyobacter formicarum sp. nov. and Dictyobacter arantiisoli sp. nov., belonging to the class Ktedonobacteria.</title>
        <authorList>
            <person name="Yabe S."/>
            <person name="Zheng Y."/>
            <person name="Wang C.M."/>
            <person name="Sakai Y."/>
            <person name="Abe K."/>
            <person name="Yokota A."/>
            <person name="Donadio S."/>
            <person name="Cavaletti L."/>
            <person name="Monciardini P."/>
        </authorList>
    </citation>
    <scope>NUCLEOTIDE SEQUENCE [LARGE SCALE GENOMIC DNA]</scope>
    <source>
        <strain evidence="1 2">SOSP1-30</strain>
    </source>
</reference>
<keyword evidence="2" id="KW-1185">Reference proteome</keyword>
<accession>A0ABQ3V7P4</accession>
<evidence type="ECO:0000313" key="2">
    <source>
        <dbReference type="Proteomes" id="UP000654345"/>
    </source>
</evidence>
<comment type="caution">
    <text evidence="1">The sequence shown here is derived from an EMBL/GenBank/DDBJ whole genome shotgun (WGS) entry which is preliminary data.</text>
</comment>
<gene>
    <name evidence="1" type="ORF">KSB_94630</name>
</gene>
<dbReference type="Proteomes" id="UP000654345">
    <property type="component" value="Unassembled WGS sequence"/>
</dbReference>
<dbReference type="RefSeq" id="WP_201377003.1">
    <property type="nucleotide sequence ID" value="NZ_BNJG01000008.1"/>
</dbReference>
<evidence type="ECO:0008006" key="3">
    <source>
        <dbReference type="Google" id="ProtNLM"/>
    </source>
</evidence>
<proteinExistence type="predicted"/>
<name>A0ABQ3V7P4_9CHLR</name>
<organism evidence="1 2">
    <name type="scientific">Ktedonobacter robiniae</name>
    <dbReference type="NCBI Taxonomy" id="2778365"/>
    <lineage>
        <taxon>Bacteria</taxon>
        <taxon>Bacillati</taxon>
        <taxon>Chloroflexota</taxon>
        <taxon>Ktedonobacteria</taxon>
        <taxon>Ktedonobacterales</taxon>
        <taxon>Ktedonobacteraceae</taxon>
        <taxon>Ktedonobacter</taxon>
    </lineage>
</organism>
<protein>
    <recommendedName>
        <fullName evidence="3">DinB-like domain-containing protein</fullName>
    </recommendedName>
</protein>